<evidence type="ECO:0000313" key="2">
    <source>
        <dbReference type="Proteomes" id="UP000295096"/>
    </source>
</evidence>
<reference evidence="1 2" key="1">
    <citation type="journal article" date="2016" name="J. Microbiol.">
        <title>Dankookia rubra gen. nov., sp. nov., an alphaproteobacterium isolated from sediment of a shallow stream.</title>
        <authorList>
            <person name="Kim W.H."/>
            <person name="Kim D.H."/>
            <person name="Kang K."/>
            <person name="Ahn T.Y."/>
        </authorList>
    </citation>
    <scope>NUCLEOTIDE SEQUENCE [LARGE SCALE GENOMIC DNA]</scope>
    <source>
        <strain evidence="1 2">JCM30602</strain>
    </source>
</reference>
<accession>A0A4R5QJG4</accession>
<evidence type="ECO:0000313" key="1">
    <source>
        <dbReference type="EMBL" id="TDH63306.1"/>
    </source>
</evidence>
<dbReference type="AlphaFoldDB" id="A0A4R5QJG4"/>
<protein>
    <submittedName>
        <fullName evidence="1">Uncharacterized protein</fullName>
    </submittedName>
</protein>
<dbReference type="OrthoDB" id="7375704at2"/>
<dbReference type="Proteomes" id="UP000295096">
    <property type="component" value="Unassembled WGS sequence"/>
</dbReference>
<proteinExistence type="predicted"/>
<comment type="caution">
    <text evidence="1">The sequence shown here is derived from an EMBL/GenBank/DDBJ whole genome shotgun (WGS) entry which is preliminary data.</text>
</comment>
<gene>
    <name evidence="1" type="ORF">E2C06_08020</name>
</gene>
<sequence>MNFDELWRDYATYYPAIQTSTARYVVTDPAAALASGLTPRDLDFLWPETRLFRLTGALYSAGVVMERDPKNLAKPLSDMVGRRETAGSYILADSGGFQLIGANLPVDDATRLLVLRWAEKYCDAVLALDVPSAAVYRQGNHYYKKFALALADSLASHEFLSQNRIRDTLLRLAVLQGHTPAEAEAWLKKIERFIGEFEGIAWGGQMRFDMRHVLRVLVRLARKGLLGRLQHLHFLGTSDIGYALLLTALKRALEEHLGRRIRVTFDTATPFLYGHVDLKAIVGVNWSPKRLRLHTVQFDKGTMGVADVVPMLRNSHVGQLLSMAELRRVPDRFLGWDTAGRVMLCNHNVEALTQAIIDANILADLPDNTDHLIPDNVRRARRVIRDIFTHKQPEREISFHSDALGLFARAQTQTDDLE</sequence>
<keyword evidence="2" id="KW-1185">Reference proteome</keyword>
<name>A0A4R5QJG4_9PROT</name>
<organism evidence="1 2">
    <name type="scientific">Dankookia rubra</name>
    <dbReference type="NCBI Taxonomy" id="1442381"/>
    <lineage>
        <taxon>Bacteria</taxon>
        <taxon>Pseudomonadati</taxon>
        <taxon>Pseudomonadota</taxon>
        <taxon>Alphaproteobacteria</taxon>
        <taxon>Acetobacterales</taxon>
        <taxon>Roseomonadaceae</taxon>
        <taxon>Dankookia</taxon>
    </lineage>
</organism>
<dbReference type="RefSeq" id="WP_133288068.1">
    <property type="nucleotide sequence ID" value="NZ_SMSJ01000006.1"/>
</dbReference>
<dbReference type="EMBL" id="SMSJ01000006">
    <property type="protein sequence ID" value="TDH63306.1"/>
    <property type="molecule type" value="Genomic_DNA"/>
</dbReference>